<dbReference type="EMBL" id="UXAV01000037">
    <property type="protein sequence ID" value="VDC26602.1"/>
    <property type="molecule type" value="Genomic_DNA"/>
</dbReference>
<dbReference type="RefSeq" id="WP_124069935.1">
    <property type="nucleotide sequence ID" value="NZ_UXAV01000037.1"/>
</dbReference>
<protein>
    <recommendedName>
        <fullName evidence="3">Hemerythrin-like domain-containing protein</fullName>
    </recommendedName>
</protein>
<dbReference type="Proteomes" id="UP000270468">
    <property type="component" value="Unassembled WGS sequence"/>
</dbReference>
<accession>A0A3P5WYI4</accession>
<proteinExistence type="predicted"/>
<dbReference type="OrthoDB" id="2678857at2"/>
<sequence length="138" mass="15703">MSGPALKQLFSHHAIHEGGLSGAIQKTAGMMDLLKQGELEVANKAADDLIEFWKSRVISHADSEEEGFYKEIKELKPELNDAIVQLTRDHDLLRIIVKDIEELRKTKNLSPAVLHKFHALIVVNEIHSRDEERLLFED</sequence>
<dbReference type="AlphaFoldDB" id="A0A3P5WYI4"/>
<evidence type="ECO:0000313" key="2">
    <source>
        <dbReference type="Proteomes" id="UP000270468"/>
    </source>
</evidence>
<evidence type="ECO:0000313" key="1">
    <source>
        <dbReference type="EMBL" id="VDC26602.1"/>
    </source>
</evidence>
<dbReference type="Gene3D" id="1.20.120.520">
    <property type="entry name" value="nmb1532 protein domain like"/>
    <property type="match status" value="1"/>
</dbReference>
<reference evidence="1 2" key="1">
    <citation type="submission" date="2018-11" db="EMBL/GenBank/DDBJ databases">
        <authorList>
            <person name="Criscuolo A."/>
        </authorList>
    </citation>
    <scope>NUCLEOTIDE SEQUENCE [LARGE SCALE GENOMIC DNA]</scope>
    <source>
        <strain evidence="1">ATB-66</strain>
    </source>
</reference>
<keyword evidence="2" id="KW-1185">Reference proteome</keyword>
<organism evidence="1 2">
    <name type="scientific">Filibacter tadaridae</name>
    <dbReference type="NCBI Taxonomy" id="2483811"/>
    <lineage>
        <taxon>Bacteria</taxon>
        <taxon>Bacillati</taxon>
        <taxon>Bacillota</taxon>
        <taxon>Bacilli</taxon>
        <taxon>Bacillales</taxon>
        <taxon>Caryophanaceae</taxon>
        <taxon>Filibacter</taxon>
    </lineage>
</organism>
<evidence type="ECO:0008006" key="3">
    <source>
        <dbReference type="Google" id="ProtNLM"/>
    </source>
</evidence>
<name>A0A3P5WYI4_9BACL</name>
<gene>
    <name evidence="1" type="ORF">FILTAD_01447</name>
</gene>